<keyword evidence="7" id="KW-0687">Ribonucleoprotein</keyword>
<dbReference type="SMART" id="SM00316">
    <property type="entry name" value="S1"/>
    <property type="match status" value="14"/>
</dbReference>
<dbReference type="GO" id="GO:0006364">
    <property type="term" value="P:rRNA processing"/>
    <property type="evidence" value="ECO:0007669"/>
    <property type="project" value="UniProtKB-KW"/>
</dbReference>
<evidence type="ECO:0000259" key="11">
    <source>
        <dbReference type="PROSITE" id="PS50126"/>
    </source>
</evidence>
<dbReference type="SMART" id="SM00386">
    <property type="entry name" value="HAT"/>
    <property type="match status" value="6"/>
</dbReference>
<proteinExistence type="predicted"/>
<organism evidence="12 13">
    <name type="scientific">Aristolochia fimbriata</name>
    <name type="common">White veined hardy Dutchman's pipe vine</name>
    <dbReference type="NCBI Taxonomy" id="158543"/>
    <lineage>
        <taxon>Eukaryota</taxon>
        <taxon>Viridiplantae</taxon>
        <taxon>Streptophyta</taxon>
        <taxon>Embryophyta</taxon>
        <taxon>Tracheophyta</taxon>
        <taxon>Spermatophyta</taxon>
        <taxon>Magnoliopsida</taxon>
        <taxon>Magnoliidae</taxon>
        <taxon>Piperales</taxon>
        <taxon>Aristolochiaceae</taxon>
        <taxon>Aristolochia</taxon>
    </lineage>
</organism>
<feature type="domain" description="S1 motif" evidence="11">
    <location>
        <begin position="665"/>
        <end position="737"/>
    </location>
</feature>
<feature type="domain" description="S1 motif" evidence="11">
    <location>
        <begin position="1054"/>
        <end position="1129"/>
    </location>
</feature>
<evidence type="ECO:0000256" key="4">
    <source>
        <dbReference type="ARBA" id="ARBA00022553"/>
    </source>
</evidence>
<feature type="domain" description="S1 motif" evidence="11">
    <location>
        <begin position="1456"/>
        <end position="1526"/>
    </location>
</feature>
<dbReference type="InterPro" id="IPR011990">
    <property type="entry name" value="TPR-like_helical_dom_sf"/>
</dbReference>
<dbReference type="PANTHER" id="PTHR23270:SF10">
    <property type="entry name" value="PROTEIN RRP5 HOMOLOG"/>
    <property type="match status" value="1"/>
</dbReference>
<keyword evidence="6" id="KW-0539">Nucleus</keyword>
<dbReference type="InterPro" id="IPR057300">
    <property type="entry name" value="OB_Rrp5"/>
</dbReference>
<feature type="region of interest" description="Disordered" evidence="10">
    <location>
        <begin position="1597"/>
        <end position="1640"/>
    </location>
</feature>
<dbReference type="SUPFAM" id="SSF50249">
    <property type="entry name" value="Nucleic acid-binding proteins"/>
    <property type="match status" value="12"/>
</dbReference>
<dbReference type="SUPFAM" id="SSF48452">
    <property type="entry name" value="TPR-like"/>
    <property type="match status" value="2"/>
</dbReference>
<dbReference type="PANTHER" id="PTHR23270">
    <property type="entry name" value="PROGRAMMED CELL DEATH PROTEIN 11 PRE-RRNA PROCESSING PROTEIN RRP5"/>
    <property type="match status" value="1"/>
</dbReference>
<evidence type="ECO:0000256" key="10">
    <source>
        <dbReference type="SAM" id="MobiDB-lite"/>
    </source>
</evidence>
<feature type="region of interest" description="Disordered" evidence="10">
    <location>
        <begin position="1"/>
        <end position="98"/>
    </location>
</feature>
<dbReference type="Pfam" id="PF23231">
    <property type="entry name" value="HAT_Syf1_CNRKL1_C"/>
    <property type="match status" value="1"/>
</dbReference>
<keyword evidence="3" id="KW-0698">rRNA processing</keyword>
<dbReference type="Pfam" id="PF23459">
    <property type="entry name" value="S1_RRP5"/>
    <property type="match status" value="1"/>
</dbReference>
<sequence>MVERHSKKQSGTNRTTMISKRRKRIDDPKHSRNEQKDAQKSGLMPFLIEDEVPDFPRGGGSFLSRQEEEEARADAEAEFTTEQRELKKRKSSKKSWTDEDDLGSLFGGGVTGKLPKLANKITLKNASPGMKLWGVVVEVNSKDLVMGLPGGLRGFVCAEEASDFFAENGFKGAESNFLCSNFHVGQLLPCVVLQVDEDNKQTRGSKRIWLSLRLALLQKALTLDTIHDGMVVSAYIKSVEDHGYILLFGSSSFSGFLVKNSEEGTPEMHTGQLVHGVVRSIDKARGVVHLNCNPDLVANSVIKDLKGLSIDFLVPGMMVTARVHAQLYNGVMLSFLTYFTGTVDVFHLHNSFPNATWKDSYAANKRVTARILFIDPSTRAIGLTMNPHLLRNKAPPFHVKTGEIFDTARVVRVDRGFGLLVEIPSYPLPTPGYIGIHDVADEKVQKLDKKFKEGTSVRLRILGFKQMEGMVTGTLKASSFEGSVFTHSDVKPGMHVKATIISVDNNGALVQLSDGVKALCPVSHMSEFEFPKPSSKFKVGAQLLFRVLGCKSKRITLTHKKTLVGSKLDILASYADATEGFITHGWIEKIQKHGCFVRFYSGVKGFAHRTELGLDPGSDPSSLFHVGQVVKCRVISMSPGSKKISLSFITSTKRAFSNEKNLKLGSVVSGTVERLTLSAVIVHVNAEGYVKGAIYNEHLADHLEHSESMKSLLKIGYEFDKLLVIDVEGDSVILSAKHSLINSADQLPLEAEQVQPHSVIHGYICNMSETGYFVRFLGRLTGYAPKDRVVDDQKADASAAFYIGQSVRCHVLCVDLEKGRIKLALKQSSCFSTDASFITGYFVVEEKIAKMKLLDSSTPDLTWVEKFNIGCLVEGKIQEIKEFGVVVGFKDRSDVIGFITHYHLNGKKLETGSIVQAAVLDVSKSECIVDLSLKPEFVCGSKETGGKKRKRGVVVGLKVHQTVVASVETVKESYLVLSLPEYGHAIGYASLYDYNTQKLPHKCFVNGQSVLATVEALPSQSPTGKLLLLLKTLSEARDSSSSKRAKKKSNYNVGSVVQAEITYIKPLELRVKFGIGFCGRIHITEAADGFVNNPFDEFKVGQILTARIIGKRLDSRKTKHRSEWEMSIKPSLLAGSVEGDNLATDDHFSFSVGELVSGYVIKVDSEWVRLTVSRNVTAELFVLDSSCEPSELQVFQKKFSVGQLVSGSILSINQEKRLLRITLYPPPARHNVEIDSVKYEGSESIVPNDNNCHHIFEGNLIVGRISKIFPGVGGLLVQIGPHCYGKVHFAELKDGWVSDPLEGYNEGDFVKCKVLEISRSFKGKTDIELSLRASLGGSESAKSVKANCDMYSYHTRYQKIEELQPNMEVLGYVKSVMPVGCFIVLSRKIEARILLCNLSDGFIENPENEFPARKLVKGKVLSVDPLSKRIEVTLKSTTARRESKLQPGDLRKLCVGDVISGTIRRVESFGLFITISHTDVVGLCHISEISDCKVDHIEAKYKAGERVVAKVLKVDEERQRVALGMKNSYMEDNLSIPTHPLDEPLKGNFTIDHSESGSLQDHNLANNRDTSFDQANCSFEVFDQLESRTSILPLSVPLDDMEDSDTENTVTQTEDETTKNNNAELNRKKQKKKEKEKREMEIRAAEERLKEKNNKPETADEYEMLVRSSPNNSFVWIQYMDFMLSLADVEKARSIAERALRTINFREEGEKLNIWVAYLNLESIHGDPSEEAVAKIFQRALQFCDPKKIHLALLGLYERTEQHKLVDELLDKMVKKFKNSCKIWLRRVQSLLKQKKDGVQSIVNRALLSLPRHKHIKFITQTAILEFKCGVPDRGRSMFEGILREYPKRTDLWIVYLDQEISLLNKTKQVSDKQEGWLEDVEIVRALFERATCLSLPPKKMKVIFKKFLEFEKLFGDLEHVEFVKKKALEYVEG</sequence>
<dbReference type="Pfam" id="PF24682">
    <property type="entry name" value="OB_RRP5"/>
    <property type="match status" value="1"/>
</dbReference>
<dbReference type="Gene3D" id="1.25.40.10">
    <property type="entry name" value="Tetratricopeptide repeat domain"/>
    <property type="match status" value="2"/>
</dbReference>
<dbReference type="Pfam" id="PF00575">
    <property type="entry name" value="S1"/>
    <property type="match status" value="2"/>
</dbReference>
<protein>
    <recommendedName>
        <fullName evidence="8">rRNA biogenesis protein RRP5</fullName>
    </recommendedName>
    <alternativeName>
        <fullName evidence="9">Ribosomal RNA-processing protein 5</fullName>
    </alternativeName>
</protein>
<dbReference type="InterPro" id="IPR003029">
    <property type="entry name" value="S1_domain"/>
</dbReference>
<gene>
    <name evidence="12" type="ORF">H6P81_000901</name>
</gene>
<dbReference type="InterPro" id="IPR003107">
    <property type="entry name" value="HAT"/>
</dbReference>
<evidence type="ECO:0000256" key="9">
    <source>
        <dbReference type="ARBA" id="ARBA00076674"/>
    </source>
</evidence>
<evidence type="ECO:0000256" key="5">
    <source>
        <dbReference type="ARBA" id="ARBA00022737"/>
    </source>
</evidence>
<accession>A0AAV7F9Z8</accession>
<dbReference type="Proteomes" id="UP000825729">
    <property type="component" value="Unassembled WGS sequence"/>
</dbReference>
<evidence type="ECO:0000256" key="2">
    <source>
        <dbReference type="ARBA" id="ARBA00022517"/>
    </source>
</evidence>
<evidence type="ECO:0000256" key="7">
    <source>
        <dbReference type="ARBA" id="ARBA00023274"/>
    </source>
</evidence>
<dbReference type="FunFam" id="2.40.50.140:FF:000155">
    <property type="entry name" value="rRNA biogenesis protein RRP5"/>
    <property type="match status" value="1"/>
</dbReference>
<comment type="subcellular location">
    <subcellularLocation>
        <location evidence="1">Nucleus</location>
        <location evidence="1">Nucleolus</location>
    </subcellularLocation>
</comment>
<feature type="domain" description="S1 motif" evidence="11">
    <location>
        <begin position="580"/>
        <end position="649"/>
    </location>
</feature>
<keyword evidence="5" id="KW-0677">Repeat</keyword>
<feature type="domain" description="S1 motif" evidence="11">
    <location>
        <begin position="316"/>
        <end position="386"/>
    </location>
</feature>
<evidence type="ECO:0000313" key="12">
    <source>
        <dbReference type="EMBL" id="KAG9456393.1"/>
    </source>
</evidence>
<feature type="domain" description="S1 motif" evidence="11">
    <location>
        <begin position="402"/>
        <end position="476"/>
    </location>
</feature>
<dbReference type="GO" id="GO:0003723">
    <property type="term" value="F:RNA binding"/>
    <property type="evidence" value="ECO:0007669"/>
    <property type="project" value="TreeGrafter"/>
</dbReference>
<dbReference type="InterPro" id="IPR012340">
    <property type="entry name" value="NA-bd_OB-fold"/>
</dbReference>
<reference evidence="12 13" key="1">
    <citation type="submission" date="2021-07" db="EMBL/GenBank/DDBJ databases">
        <title>The Aristolochia fimbriata genome: insights into angiosperm evolution, floral development and chemical biosynthesis.</title>
        <authorList>
            <person name="Jiao Y."/>
        </authorList>
    </citation>
    <scope>NUCLEOTIDE SEQUENCE [LARGE SCALE GENOMIC DNA]</scope>
    <source>
        <strain evidence="12">IBCAS-2021</strain>
        <tissue evidence="12">Leaf</tissue>
    </source>
</reference>
<dbReference type="InterPro" id="IPR057301">
    <property type="entry name" value="Rrp5_OB_4th"/>
</dbReference>
<dbReference type="FunFam" id="2.40.50.140:FF:000179">
    <property type="entry name" value="rRNA biogenesis protein RRP5"/>
    <property type="match status" value="1"/>
</dbReference>
<dbReference type="InterPro" id="IPR057302">
    <property type="entry name" value="Rrp5_S1"/>
</dbReference>
<feature type="domain" description="S1 motif" evidence="11">
    <location>
        <begin position="1366"/>
        <end position="1435"/>
    </location>
</feature>
<keyword evidence="13" id="KW-1185">Reference proteome</keyword>
<dbReference type="Pfam" id="PF24685">
    <property type="entry name" value="OB_RRP5_4th"/>
    <property type="match status" value="1"/>
</dbReference>
<keyword evidence="4" id="KW-0597">Phosphoprotein</keyword>
<feature type="domain" description="S1 motif" evidence="11">
    <location>
        <begin position="493"/>
        <end position="560"/>
    </location>
</feature>
<feature type="domain" description="S1 motif" evidence="11">
    <location>
        <begin position="870"/>
        <end position="934"/>
    </location>
</feature>
<evidence type="ECO:0000313" key="13">
    <source>
        <dbReference type="Proteomes" id="UP000825729"/>
    </source>
</evidence>
<feature type="domain" description="S1 motif" evidence="11">
    <location>
        <begin position="129"/>
        <end position="213"/>
    </location>
</feature>
<feature type="domain" description="S1 motif" evidence="11">
    <location>
        <begin position="1153"/>
        <end position="1224"/>
    </location>
</feature>
<evidence type="ECO:0000256" key="1">
    <source>
        <dbReference type="ARBA" id="ARBA00004604"/>
    </source>
</evidence>
<evidence type="ECO:0000256" key="3">
    <source>
        <dbReference type="ARBA" id="ARBA00022552"/>
    </source>
</evidence>
<dbReference type="PROSITE" id="PS50126">
    <property type="entry name" value="S1"/>
    <property type="match status" value="14"/>
</dbReference>
<feature type="compositionally biased region" description="Basic and acidic residues" evidence="10">
    <location>
        <begin position="24"/>
        <end position="39"/>
    </location>
</feature>
<dbReference type="InterPro" id="IPR045209">
    <property type="entry name" value="Rrp5"/>
</dbReference>
<comment type="caution">
    <text evidence="12">The sequence shown here is derived from an EMBL/GenBank/DDBJ whole genome shotgun (WGS) entry which is preliminary data.</text>
</comment>
<feature type="compositionally biased region" description="Polar residues" evidence="10">
    <location>
        <begin position="9"/>
        <end position="18"/>
    </location>
</feature>
<evidence type="ECO:0000256" key="6">
    <source>
        <dbReference type="ARBA" id="ARBA00023242"/>
    </source>
</evidence>
<evidence type="ECO:0000256" key="8">
    <source>
        <dbReference type="ARBA" id="ARBA00073619"/>
    </source>
</evidence>
<feature type="domain" description="S1 motif" evidence="11">
    <location>
        <begin position="229"/>
        <end position="293"/>
    </location>
</feature>
<feature type="domain" description="S1 motif" evidence="11">
    <location>
        <begin position="757"/>
        <end position="826"/>
    </location>
</feature>
<dbReference type="Gene3D" id="2.40.50.140">
    <property type="entry name" value="Nucleic acid-binding proteins"/>
    <property type="match status" value="11"/>
</dbReference>
<feature type="compositionally biased region" description="Acidic residues" evidence="10">
    <location>
        <begin position="67"/>
        <end position="79"/>
    </location>
</feature>
<dbReference type="GO" id="GO:0032040">
    <property type="term" value="C:small-subunit processome"/>
    <property type="evidence" value="ECO:0007669"/>
    <property type="project" value="TreeGrafter"/>
</dbReference>
<dbReference type="FunFam" id="2.40.50.140:FF:000159">
    <property type="entry name" value="rRNA biogenesis protein rrp5"/>
    <property type="match status" value="2"/>
</dbReference>
<dbReference type="FunFam" id="1.25.40.10:FF:000065">
    <property type="entry name" value="Programmed cell death 11"/>
    <property type="match status" value="1"/>
</dbReference>
<dbReference type="EMBL" id="JAINDJ010000002">
    <property type="protein sequence ID" value="KAG9456393.1"/>
    <property type="molecule type" value="Genomic_DNA"/>
</dbReference>
<dbReference type="FunFam" id="2.40.50.140:FF:000103">
    <property type="entry name" value="protein RRP5 homolog"/>
    <property type="match status" value="1"/>
</dbReference>
<dbReference type="InterPro" id="IPR055430">
    <property type="entry name" value="HAT_Syf1_CNRKL1_C"/>
</dbReference>
<feature type="domain" description="S1 motif" evidence="11">
    <location>
        <begin position="1258"/>
        <end position="1332"/>
    </location>
</feature>
<keyword evidence="2" id="KW-0690">Ribosome biogenesis</keyword>
<name>A0AAV7F9Z8_ARIFI</name>